<dbReference type="InterPro" id="IPR029044">
    <property type="entry name" value="Nucleotide-diphossugar_trans"/>
</dbReference>
<dbReference type="RefSeq" id="WP_320509129.1">
    <property type="nucleotide sequence ID" value="NZ_JAXCLW010000003.1"/>
</dbReference>
<dbReference type="InterPro" id="IPR005835">
    <property type="entry name" value="NTP_transferase_dom"/>
</dbReference>
<evidence type="ECO:0000256" key="4">
    <source>
        <dbReference type="ARBA" id="ARBA00022679"/>
    </source>
</evidence>
<dbReference type="SUPFAM" id="SSF53448">
    <property type="entry name" value="Nucleotide-diphospho-sugar transferases"/>
    <property type="match status" value="1"/>
</dbReference>
<dbReference type="EMBL" id="JAXCLW010000003">
    <property type="protein sequence ID" value="MDY0884072.1"/>
    <property type="molecule type" value="Genomic_DNA"/>
</dbReference>
<keyword evidence="6 9" id="KW-0479">Metal-binding</keyword>
<comment type="similarity">
    <text evidence="2 9">Belongs to the glucose-1-phosphate thymidylyltransferase family.</text>
</comment>
<comment type="caution">
    <text evidence="11">The sequence shown here is derived from an EMBL/GenBank/DDBJ whole genome shotgun (WGS) entry which is preliminary data.</text>
</comment>
<accession>A0ABU5ECM7</accession>
<evidence type="ECO:0000256" key="2">
    <source>
        <dbReference type="ARBA" id="ARBA00010480"/>
    </source>
</evidence>
<reference evidence="11 12" key="1">
    <citation type="journal article" date="2016" name="Antonie Van Leeuwenhoek">
        <title>Dongia soli sp. nov., isolated from soil from Dokdo, Korea.</title>
        <authorList>
            <person name="Kim D.U."/>
            <person name="Lee H."/>
            <person name="Kim H."/>
            <person name="Kim S.G."/>
            <person name="Ka J.O."/>
        </authorList>
    </citation>
    <scope>NUCLEOTIDE SEQUENCE [LARGE SCALE GENOMIC DNA]</scope>
    <source>
        <strain evidence="11 12">D78</strain>
    </source>
</reference>
<gene>
    <name evidence="11" type="primary">rfbA</name>
    <name evidence="11" type="ORF">SMD27_14570</name>
</gene>
<evidence type="ECO:0000256" key="9">
    <source>
        <dbReference type="RuleBase" id="RU003706"/>
    </source>
</evidence>
<dbReference type="Pfam" id="PF00483">
    <property type="entry name" value="NTP_transferase"/>
    <property type="match status" value="1"/>
</dbReference>
<dbReference type="Gene3D" id="3.90.550.10">
    <property type="entry name" value="Spore Coat Polysaccharide Biosynthesis Protein SpsA, Chain A"/>
    <property type="match status" value="1"/>
</dbReference>
<dbReference type="PANTHER" id="PTHR43532">
    <property type="entry name" value="GLUCOSE-1-PHOSPHATE THYMIDYLYLTRANSFERASE"/>
    <property type="match status" value="1"/>
</dbReference>
<evidence type="ECO:0000256" key="1">
    <source>
        <dbReference type="ARBA" id="ARBA00001946"/>
    </source>
</evidence>
<evidence type="ECO:0000313" key="12">
    <source>
        <dbReference type="Proteomes" id="UP001279642"/>
    </source>
</evidence>
<dbReference type="InterPro" id="IPR005907">
    <property type="entry name" value="G1P_thy_trans_s"/>
</dbReference>
<dbReference type="CDD" id="cd02538">
    <property type="entry name" value="G1P_TT_short"/>
    <property type="match status" value="1"/>
</dbReference>
<proteinExistence type="inferred from homology"/>
<keyword evidence="4 9" id="KW-0808">Transferase</keyword>
<sequence length="295" mass="32330">MPGEKKSWKGIILAGGSGTRLYPLTVAVNKQLLPVYDKPMVYYPLTTLMLAGIREFVLISSPQALPQFQSCLGDGSQWGIRIDYAAQPAPEGIAQAFIIAEKFIVGHPTALILGDNLFYGTGLSSQFQRAIGRRDGATIFAYPVQQPEAFGIVTFDGEGAVLSLEEKPQKARSNLAVPGLYFYDADVLEIAKALKPSPRGELEITDLNRVYMERGKLRAEMLGRGSAWLDGGTPGTLFEASQFVMVMEQRTGLKIACPEEAAYRMEFISANALLALSRQMRNGEYASYLQKMITS</sequence>
<feature type="domain" description="Nucleotidyl transferase" evidence="10">
    <location>
        <begin position="9"/>
        <end position="244"/>
    </location>
</feature>
<evidence type="ECO:0000313" key="11">
    <source>
        <dbReference type="EMBL" id="MDY0884072.1"/>
    </source>
</evidence>
<keyword evidence="7 9" id="KW-0460">Magnesium</keyword>
<dbReference type="NCBIfam" id="TIGR01207">
    <property type="entry name" value="rmlA"/>
    <property type="match status" value="1"/>
</dbReference>
<dbReference type="EC" id="2.7.7.24" evidence="3 9"/>
<protein>
    <recommendedName>
        <fullName evidence="3 9">Glucose-1-phosphate thymidylyltransferase</fullName>
        <ecNumber evidence="3 9">2.7.7.24</ecNumber>
    </recommendedName>
</protein>
<comment type="catalytic activity">
    <reaction evidence="8 9">
        <text>dTTP + alpha-D-glucose 1-phosphate + H(+) = dTDP-alpha-D-glucose + diphosphate</text>
        <dbReference type="Rhea" id="RHEA:15225"/>
        <dbReference type="ChEBI" id="CHEBI:15378"/>
        <dbReference type="ChEBI" id="CHEBI:33019"/>
        <dbReference type="ChEBI" id="CHEBI:37568"/>
        <dbReference type="ChEBI" id="CHEBI:57477"/>
        <dbReference type="ChEBI" id="CHEBI:58601"/>
        <dbReference type="EC" id="2.7.7.24"/>
    </reaction>
</comment>
<name>A0ABU5ECM7_9PROT</name>
<dbReference type="Proteomes" id="UP001279642">
    <property type="component" value="Unassembled WGS sequence"/>
</dbReference>
<evidence type="ECO:0000256" key="6">
    <source>
        <dbReference type="ARBA" id="ARBA00022723"/>
    </source>
</evidence>
<keyword evidence="12" id="KW-1185">Reference proteome</keyword>
<evidence type="ECO:0000256" key="5">
    <source>
        <dbReference type="ARBA" id="ARBA00022695"/>
    </source>
</evidence>
<evidence type="ECO:0000259" key="10">
    <source>
        <dbReference type="Pfam" id="PF00483"/>
    </source>
</evidence>
<organism evidence="11 12">
    <name type="scientific">Dongia soli</name>
    <dbReference type="NCBI Taxonomy" id="600628"/>
    <lineage>
        <taxon>Bacteria</taxon>
        <taxon>Pseudomonadati</taxon>
        <taxon>Pseudomonadota</taxon>
        <taxon>Alphaproteobacteria</taxon>
        <taxon>Rhodospirillales</taxon>
        <taxon>Dongiaceae</taxon>
        <taxon>Dongia</taxon>
    </lineage>
</organism>
<evidence type="ECO:0000256" key="8">
    <source>
        <dbReference type="ARBA" id="ARBA00049336"/>
    </source>
</evidence>
<evidence type="ECO:0000256" key="3">
    <source>
        <dbReference type="ARBA" id="ARBA00012461"/>
    </source>
</evidence>
<dbReference type="GO" id="GO:0008879">
    <property type="term" value="F:glucose-1-phosphate thymidylyltransferase activity"/>
    <property type="evidence" value="ECO:0007669"/>
    <property type="project" value="UniProtKB-EC"/>
</dbReference>
<evidence type="ECO:0000256" key="7">
    <source>
        <dbReference type="ARBA" id="ARBA00022842"/>
    </source>
</evidence>
<keyword evidence="5 9" id="KW-0548">Nucleotidyltransferase</keyword>
<dbReference type="PANTHER" id="PTHR43532:SF1">
    <property type="entry name" value="GLUCOSE-1-PHOSPHATE THYMIDYLYLTRANSFERASE 1"/>
    <property type="match status" value="1"/>
</dbReference>
<comment type="function">
    <text evidence="9">Catalyzes the formation of dTDP-glucose, from dTTP and glucose 1-phosphate, as well as its pyrophosphorolysis.</text>
</comment>
<comment type="cofactor">
    <cofactor evidence="1">
        <name>Mg(2+)</name>
        <dbReference type="ChEBI" id="CHEBI:18420"/>
    </cofactor>
</comment>